<organism evidence="3 4">
    <name type="scientific">Cryptococcus neoformans Tu259-1</name>
    <dbReference type="NCBI Taxonomy" id="1230072"/>
    <lineage>
        <taxon>Eukaryota</taxon>
        <taxon>Fungi</taxon>
        <taxon>Dikarya</taxon>
        <taxon>Basidiomycota</taxon>
        <taxon>Agaricomycotina</taxon>
        <taxon>Tremellomycetes</taxon>
        <taxon>Tremellales</taxon>
        <taxon>Cryptococcaceae</taxon>
        <taxon>Cryptococcus</taxon>
        <taxon>Cryptococcus neoformans species complex</taxon>
    </lineage>
</organism>
<evidence type="ECO:0000256" key="1">
    <source>
        <dbReference type="SAM" id="MobiDB-lite"/>
    </source>
</evidence>
<feature type="compositionally biased region" description="Low complexity" evidence="1">
    <location>
        <begin position="112"/>
        <end position="124"/>
    </location>
</feature>
<evidence type="ECO:0000259" key="2">
    <source>
        <dbReference type="SMART" id="SM00355"/>
    </source>
</evidence>
<gene>
    <name evidence="3" type="ORF">C361_06569</name>
</gene>
<feature type="compositionally biased region" description="Low complexity" evidence="1">
    <location>
        <begin position="571"/>
        <end position="584"/>
    </location>
</feature>
<feature type="compositionally biased region" description="Low complexity" evidence="1">
    <location>
        <begin position="143"/>
        <end position="155"/>
    </location>
</feature>
<feature type="domain" description="C2H2-type" evidence="2">
    <location>
        <begin position="293"/>
        <end position="318"/>
    </location>
</feature>
<proteinExistence type="predicted"/>
<feature type="compositionally biased region" description="Polar residues" evidence="1">
    <location>
        <begin position="595"/>
        <end position="608"/>
    </location>
</feature>
<dbReference type="Proteomes" id="UP000199727">
    <property type="component" value="Unassembled WGS sequence"/>
</dbReference>
<dbReference type="AlphaFoldDB" id="A0A854Q5C2"/>
<protein>
    <recommendedName>
        <fullName evidence="2">C2H2-type domain-containing protein</fullName>
    </recommendedName>
</protein>
<evidence type="ECO:0000313" key="3">
    <source>
        <dbReference type="EMBL" id="OXG11464.1"/>
    </source>
</evidence>
<comment type="caution">
    <text evidence="3">The sequence shown here is derived from an EMBL/GenBank/DDBJ whole genome shotgun (WGS) entry which is preliminary data.</text>
</comment>
<evidence type="ECO:0000313" key="4">
    <source>
        <dbReference type="Proteomes" id="UP000199727"/>
    </source>
</evidence>
<feature type="region of interest" description="Disordered" evidence="1">
    <location>
        <begin position="501"/>
        <end position="624"/>
    </location>
</feature>
<dbReference type="OrthoDB" id="2576496at2759"/>
<dbReference type="SMART" id="SM00355">
    <property type="entry name" value="ZnF_C2H2"/>
    <property type="match status" value="3"/>
</dbReference>
<feature type="domain" description="C2H2-type" evidence="2">
    <location>
        <begin position="336"/>
        <end position="363"/>
    </location>
</feature>
<dbReference type="EMBL" id="AMKT01000098">
    <property type="protein sequence ID" value="OXG11464.1"/>
    <property type="molecule type" value="Genomic_DNA"/>
</dbReference>
<reference evidence="3 4" key="1">
    <citation type="submission" date="2017-06" db="EMBL/GenBank/DDBJ databases">
        <title>Global population genomics of the pathogenic fungus Cryptococcus neoformans var. grubii.</title>
        <authorList>
            <person name="Cuomo C."/>
            <person name="Litvintseva A."/>
            <person name="Chen Y."/>
            <person name="Young S."/>
            <person name="Zeng Q."/>
            <person name="Chapman S."/>
            <person name="Gujja S."/>
            <person name="Saif S."/>
            <person name="Birren B."/>
        </authorList>
    </citation>
    <scope>NUCLEOTIDE SEQUENCE [LARGE SCALE GENOMIC DNA]</scope>
    <source>
        <strain evidence="3 4">Tu259-1</strain>
    </source>
</reference>
<feature type="compositionally biased region" description="Basic and acidic residues" evidence="1">
    <location>
        <begin position="510"/>
        <end position="530"/>
    </location>
</feature>
<feature type="domain" description="C2H2-type" evidence="2">
    <location>
        <begin position="369"/>
        <end position="394"/>
    </location>
</feature>
<dbReference type="InterPro" id="IPR013087">
    <property type="entry name" value="Znf_C2H2_type"/>
</dbReference>
<name>A0A854Q5C2_CRYNE</name>
<feature type="region of interest" description="Disordered" evidence="1">
    <location>
        <begin position="105"/>
        <end position="180"/>
    </location>
</feature>
<sequence length="624" mass="70287">MLDTHNSKMPRNIIDEARDDYDHHYFALEQPCHYPTHSHQAYQPEYRYYHHPYARRTTYAAASSPSPLHPSRRMDGRETRFDYYNDHSPFPPPLLHHPRVSPLRVLQSQVRSPPSLSQSPNQNQGYDVRTGHDDGKKQRTHKSASAVAPASKPSSGRYQLSRGAQRDAKHSQGVHLQLQKSYVDVKPKEKGKKKAKNIARPIVDSFKPRTNDGQPKTLLTRLLLALPHSHPLPLPPPMQDSDLDVLRRGQQWAMEKARRELIERVEREKEKEKAVSKKIVNIQLQVFVHARETRCYWGKCEAILNSWAVLEKHISQSHFHTKRTLSEEVVNGQRRIGCLWGDGECQETFGTKSELHQHVLVLHMKFVSARCPFGGCEYNGHDFNQLMRHVGVIHATATPDDFIPGLVHFRPSSLPSSSPSLTHPLPSDSLPVYEPLTQTIALASYEAPGNRMKKWVSRRCRSGKWPRMHAGSVGYEIKKGTQVAIKVYTDNARSARLGLHPVNEEGLNGDMEKKVKEGKEEVEKEAETAKSKPQSGGCIITVSSQDLTPPTSVNPPPDPSPLNKRRRGKTSLVISPSTSSSGDSDQAPMSDDSVDSANSMDSLNSKISRGTRCSERLKRKRASI</sequence>
<accession>A0A854Q5C2</accession>